<dbReference type="InterPro" id="IPR026906">
    <property type="entry name" value="LRR_5"/>
</dbReference>
<evidence type="ECO:0008006" key="3">
    <source>
        <dbReference type="Google" id="ProtNLM"/>
    </source>
</evidence>
<dbReference type="GeneID" id="14891277"/>
<dbReference type="Gene3D" id="3.80.10.10">
    <property type="entry name" value="Ribonuclease Inhibitor"/>
    <property type="match status" value="2"/>
</dbReference>
<dbReference type="InterPro" id="IPR032675">
    <property type="entry name" value="LRR_dom_sf"/>
</dbReference>
<dbReference type="RefSeq" id="XP_004259065.1">
    <property type="nucleotide sequence ID" value="XM_004259017.1"/>
</dbReference>
<dbReference type="VEuPathDB" id="AmoebaDB:EIN_119780"/>
<evidence type="ECO:0000313" key="1">
    <source>
        <dbReference type="EMBL" id="ELP92294.1"/>
    </source>
</evidence>
<dbReference type="KEGG" id="eiv:EIN_119780"/>
<sequence>MFGVELETVNLFKNSIYIFKKVFCSKITTSLNLLHREDINTMKDKYYSNSKMSSYVFKSKLFSLGEGCFSCCEALTNIVLPYTLTSIGKMSFWCCTSLQRIHIPEFVKVLPERCFKCCGKLSDVNIHSGICRIEEACFEKCYSLTSLNLKDTTFIGKKAFKKCTSLCSVTLPDDIKQVNDELFPKM</sequence>
<dbReference type="PANTHER" id="PTHR45661">
    <property type="entry name" value="SURFACE ANTIGEN"/>
    <property type="match status" value="1"/>
</dbReference>
<dbReference type="AlphaFoldDB" id="L7FNN7"/>
<accession>L7FNN7</accession>
<keyword evidence="2" id="KW-1185">Reference proteome</keyword>
<reference evidence="1 2" key="1">
    <citation type="submission" date="2012-10" db="EMBL/GenBank/DDBJ databases">
        <authorList>
            <person name="Zafar N."/>
            <person name="Inman J."/>
            <person name="Hall N."/>
            <person name="Lorenzi H."/>
            <person name="Caler E."/>
        </authorList>
    </citation>
    <scope>NUCLEOTIDE SEQUENCE [LARGE SCALE GENOMIC DNA]</scope>
    <source>
        <strain evidence="1 2">IP1</strain>
    </source>
</reference>
<protein>
    <recommendedName>
        <fullName evidence="3">Leucine rich repeat containing protein BspA family protein</fullName>
    </recommendedName>
</protein>
<name>L7FNN7_ENTIV</name>
<dbReference type="SUPFAM" id="SSF52058">
    <property type="entry name" value="L domain-like"/>
    <property type="match status" value="1"/>
</dbReference>
<gene>
    <name evidence="1" type="ORF">EIN_119780</name>
</gene>
<proteinExistence type="predicted"/>
<dbReference type="EMBL" id="KB206391">
    <property type="protein sequence ID" value="ELP92294.1"/>
    <property type="molecule type" value="Genomic_DNA"/>
</dbReference>
<evidence type="ECO:0000313" key="2">
    <source>
        <dbReference type="Proteomes" id="UP000014680"/>
    </source>
</evidence>
<dbReference type="Proteomes" id="UP000014680">
    <property type="component" value="Unassembled WGS sequence"/>
</dbReference>
<dbReference type="OrthoDB" id="10264456at2759"/>
<dbReference type="PANTHER" id="PTHR45661:SF3">
    <property type="entry name" value="IG-LIKE DOMAIN-CONTAINING PROTEIN"/>
    <property type="match status" value="1"/>
</dbReference>
<organism evidence="1 2">
    <name type="scientific">Entamoeba invadens IP1</name>
    <dbReference type="NCBI Taxonomy" id="370355"/>
    <lineage>
        <taxon>Eukaryota</taxon>
        <taxon>Amoebozoa</taxon>
        <taxon>Evosea</taxon>
        <taxon>Archamoebae</taxon>
        <taxon>Mastigamoebida</taxon>
        <taxon>Entamoebidae</taxon>
        <taxon>Entamoeba</taxon>
    </lineage>
</organism>
<dbReference type="InterPro" id="IPR053139">
    <property type="entry name" value="Surface_bspA-like"/>
</dbReference>
<dbReference type="Pfam" id="PF13306">
    <property type="entry name" value="LRR_5"/>
    <property type="match status" value="1"/>
</dbReference>